<dbReference type="Proteomes" id="UP001153069">
    <property type="component" value="Unassembled WGS sequence"/>
</dbReference>
<dbReference type="OrthoDB" id="1792at2759"/>
<dbReference type="GO" id="GO:0005765">
    <property type="term" value="C:lysosomal membrane"/>
    <property type="evidence" value="ECO:0007669"/>
    <property type="project" value="TreeGrafter"/>
</dbReference>
<dbReference type="EMBL" id="CAICTM010000228">
    <property type="protein sequence ID" value="CAB9505372.1"/>
    <property type="molecule type" value="Genomic_DNA"/>
</dbReference>
<dbReference type="PANTHER" id="PTHR12811:SF0">
    <property type="entry name" value="VACUOLAR PROTEIN SORTING-ASSOCIATED PROTEIN 16 HOMOLOG"/>
    <property type="match status" value="1"/>
</dbReference>
<sequence>MTQGSNPFDDGYDDTAVKSGSSSNIRVSSKNPFDNDDVNMDSGEQGVAPAITQGINPFDTTQSSSFDNPMASANPTEDSQDEPLEGLQGAENASAEASWQYLGDLPYRRVPVYSNVSWNRIESSTSGKENNNPNQEGLQYGLAAFPPAVVQHHPQMLDEREVRALLNTTTVTKVAGCPHGGPVAAITLPIVGHTGAFTHAELRIMTNSGLPLSTIEFPPPNLERQKRYTAADILSMGFTDRYILVVVLRDSLCLTYDLRGDVVLQPFHIMPRGEGKAIELIQANIFDGGAAVLASSKQSALVEILDDHDPPDYYNGAHIAARRILPTATATSEAFGGQDNVLPPHYAIVTHLDTAAYASTHFHSYLSVAALSRTRTSSGHPDVYLSTSDNSVLVINTVTGEIIDVDCRARISAPIVDMTFAPNGRFLACFTESSMLTVISTSFETKVLDFDTSEGSASPPLAMKWCGEDSVVLHWKNLGVLMVGPYGDWLRFPYEDSENVFLIPEVDCCRVLTDSSVEMLQRVPPSTARLLRIGSIEPSAMLLDASDAFDSGSPASEEAAQAIVKTGALLEAIETCTEAATREFDIATQKRLLSAASYGMHFSYKDNSERSCMMGGPLAGSDEECRVRPSHTTVKFVAAARKLRILNSLRNPNVGFILTASQFDAMSPTGLVARLIAMKRPALATSISKYLGLPKAVQLYARASKASALVASDSQRGHSDTEIADAAIKMINEDAAATTDSKTASTSINRGGYATVALAANKAGRPGVANLLLMLESSVADKVPALISTGSFADAMAVATTARDADFIFATLMEYEKTCMSTINDPAKAQATFLATVVSKFTKEGYNMMRRYYSTLADVKHLMNLQLRAQKFTDAGCNMAARAMEKTETDDAREKHAMLTEASRIFGLGKETTFHKACTDDYLELLKDQEVLRTKYGVYEVAPDSTSVTALMASVIHYAALNQREQHRLLADADKIAKKFRIPEKRVWHIKIKAFADSKQWSNLRLLSDSKAKSPVGYKPFARVVIKGKQSVSEIMRYIDRVTFPEERYDLLCEAELWKPALEEAAKMRDARRILNVKSLCNDSEIQLLAEQYMGRIA</sequence>
<dbReference type="InterPro" id="IPR006926">
    <property type="entry name" value="Vps16_N"/>
</dbReference>
<dbReference type="GO" id="GO:0016197">
    <property type="term" value="P:endosomal transport"/>
    <property type="evidence" value="ECO:0007669"/>
    <property type="project" value="TreeGrafter"/>
</dbReference>
<comment type="similarity">
    <text evidence="1">Belongs to the VPS16 family.</text>
</comment>
<dbReference type="InterPro" id="IPR036322">
    <property type="entry name" value="WD40_repeat_dom_sf"/>
</dbReference>
<dbReference type="GO" id="GO:0030897">
    <property type="term" value="C:HOPS complex"/>
    <property type="evidence" value="ECO:0007669"/>
    <property type="project" value="TreeGrafter"/>
</dbReference>
<dbReference type="InterPro" id="IPR006925">
    <property type="entry name" value="Vps16_C"/>
</dbReference>
<evidence type="ECO:0000256" key="1">
    <source>
        <dbReference type="ARBA" id="ARBA00009250"/>
    </source>
</evidence>
<dbReference type="Pfam" id="PF04840">
    <property type="entry name" value="Vps16_C"/>
    <property type="match status" value="1"/>
</dbReference>
<dbReference type="InterPro" id="IPR038132">
    <property type="entry name" value="Vps16_C_sf"/>
</dbReference>
<accession>A0A9N8DMI7</accession>
<dbReference type="GO" id="GO:0042144">
    <property type="term" value="P:vacuole fusion, non-autophagic"/>
    <property type="evidence" value="ECO:0007669"/>
    <property type="project" value="TreeGrafter"/>
</dbReference>
<dbReference type="SUPFAM" id="SSF50978">
    <property type="entry name" value="WD40 repeat-like"/>
    <property type="match status" value="1"/>
</dbReference>
<feature type="compositionally biased region" description="Polar residues" evidence="2">
    <location>
        <begin position="18"/>
        <end position="32"/>
    </location>
</feature>
<evidence type="ECO:0000313" key="6">
    <source>
        <dbReference type="Proteomes" id="UP001153069"/>
    </source>
</evidence>
<dbReference type="GO" id="GO:0005768">
    <property type="term" value="C:endosome"/>
    <property type="evidence" value="ECO:0007669"/>
    <property type="project" value="TreeGrafter"/>
</dbReference>
<name>A0A9N8DMI7_9STRA</name>
<dbReference type="Pfam" id="PF04841">
    <property type="entry name" value="Vps16_N"/>
    <property type="match status" value="1"/>
</dbReference>
<evidence type="ECO:0000313" key="5">
    <source>
        <dbReference type="EMBL" id="CAB9505372.1"/>
    </source>
</evidence>
<protein>
    <submittedName>
        <fullName evidence="5">Sorting-associated protein 16 homolog</fullName>
    </submittedName>
</protein>
<dbReference type="InterPro" id="IPR016534">
    <property type="entry name" value="VPS16"/>
</dbReference>
<comment type="caution">
    <text evidence="5">The sequence shown here is derived from an EMBL/GenBank/DDBJ whole genome shotgun (WGS) entry which is preliminary data.</text>
</comment>
<evidence type="ECO:0000259" key="4">
    <source>
        <dbReference type="Pfam" id="PF04841"/>
    </source>
</evidence>
<keyword evidence="6" id="KW-1185">Reference proteome</keyword>
<feature type="domain" description="Vps16 C-terminal" evidence="3">
    <location>
        <begin position="753"/>
        <end position="1090"/>
    </location>
</feature>
<gene>
    <name evidence="5" type="ORF">SEMRO_229_G092880.1</name>
</gene>
<feature type="domain" description="Vps16 N-terminal" evidence="4">
    <location>
        <begin position="390"/>
        <end position="604"/>
    </location>
</feature>
<feature type="region of interest" description="Disordered" evidence="2">
    <location>
        <begin position="1"/>
        <end position="92"/>
    </location>
</feature>
<organism evidence="5 6">
    <name type="scientific">Seminavis robusta</name>
    <dbReference type="NCBI Taxonomy" id="568900"/>
    <lineage>
        <taxon>Eukaryota</taxon>
        <taxon>Sar</taxon>
        <taxon>Stramenopiles</taxon>
        <taxon>Ochrophyta</taxon>
        <taxon>Bacillariophyta</taxon>
        <taxon>Bacillariophyceae</taxon>
        <taxon>Bacillariophycidae</taxon>
        <taxon>Naviculales</taxon>
        <taxon>Naviculaceae</taxon>
        <taxon>Seminavis</taxon>
    </lineage>
</organism>
<reference evidence="5" key="1">
    <citation type="submission" date="2020-06" db="EMBL/GenBank/DDBJ databases">
        <authorList>
            <consortium name="Plant Systems Biology data submission"/>
        </authorList>
    </citation>
    <scope>NUCLEOTIDE SEQUENCE</scope>
    <source>
        <strain evidence="5">D6</strain>
    </source>
</reference>
<evidence type="ECO:0000256" key="2">
    <source>
        <dbReference type="SAM" id="MobiDB-lite"/>
    </source>
</evidence>
<dbReference type="PIRSF" id="PIRSF007949">
    <property type="entry name" value="VPS16"/>
    <property type="match status" value="1"/>
</dbReference>
<feature type="compositionally biased region" description="Polar residues" evidence="2">
    <location>
        <begin position="53"/>
        <end position="77"/>
    </location>
</feature>
<dbReference type="GO" id="GO:0006886">
    <property type="term" value="P:intracellular protein transport"/>
    <property type="evidence" value="ECO:0007669"/>
    <property type="project" value="InterPro"/>
</dbReference>
<proteinExistence type="inferred from homology"/>
<dbReference type="Gene3D" id="1.10.150.780">
    <property type="entry name" value="Vps16, C-terminal region"/>
    <property type="match status" value="1"/>
</dbReference>
<dbReference type="PANTHER" id="PTHR12811">
    <property type="entry name" value="VACUOLAR PROTEIN SORTING VPS16"/>
    <property type="match status" value="1"/>
</dbReference>
<dbReference type="AlphaFoldDB" id="A0A9N8DMI7"/>
<dbReference type="GO" id="GO:0003779">
    <property type="term" value="F:actin binding"/>
    <property type="evidence" value="ECO:0007669"/>
    <property type="project" value="TreeGrafter"/>
</dbReference>
<evidence type="ECO:0000259" key="3">
    <source>
        <dbReference type="Pfam" id="PF04840"/>
    </source>
</evidence>